<proteinExistence type="predicted"/>
<feature type="compositionally biased region" description="Polar residues" evidence="1">
    <location>
        <begin position="408"/>
        <end position="420"/>
    </location>
</feature>
<sequence length="534" mass="58012">MAVTPIARHGRPPVHIRQGFAASFSIPIPIHRHAPSSSSTRAVIHKPNRSPRLALTATGFRMLPFATLYSTGNLVRRDSDILLSPPRERELDEPLLAVQIGGIVGAYVIFVAIILTLLLVVGRRLRRTVQSSNYTLQVEMMKPKHPPISTTAAATKSNAAFNSIDPSPVSPTNKSHGFRSWTSLTKAGGQSHSRSNNNSVGTIDHNSVVAADRRRNQDQMEMLYAAVMEHDERRAAANASSPVSPTDDVSLKDLSPRSPSSYQNPFSDYAARDYASKIPEEKPLPPMPQPHHQYPAPAVTTAPPPTSPGGRSTTSRLSRISNLSLFHSNRDASQSHSHSHSNSSSSRIRSPRLPGRKHAQPLGINISSPLASPTPTSPHSDQIPLSPRFYNPAPPPLPPKAGAPITRIATNNTTTSQSHRTPAPPPLNLQAATPTSAKAGRSSSSLPFREAYPQLLSAPPTKTTILERPEKQANGPRTGLPTPYSPYMPFTPLTPLTPSRIVTKKQRKRQGKENGLRALNEEDAVRGEDEMWGY</sequence>
<dbReference type="STRING" id="1810919.A0A3D8R9K9"/>
<evidence type="ECO:0000256" key="1">
    <source>
        <dbReference type="SAM" id="MobiDB-lite"/>
    </source>
</evidence>
<feature type="compositionally biased region" description="Polar residues" evidence="1">
    <location>
        <begin position="257"/>
        <end position="266"/>
    </location>
</feature>
<feature type="compositionally biased region" description="Low complexity" evidence="1">
    <location>
        <begin position="290"/>
        <end position="301"/>
    </location>
</feature>
<gene>
    <name evidence="3" type="ORF">DSM5745_08092</name>
</gene>
<feature type="compositionally biased region" description="Low complexity" evidence="1">
    <location>
        <begin position="334"/>
        <end position="346"/>
    </location>
</feature>
<dbReference type="OrthoDB" id="4524805at2759"/>
<name>A0A3D8R9K9_9EURO</name>
<feature type="compositionally biased region" description="Low complexity" evidence="1">
    <location>
        <begin position="367"/>
        <end position="380"/>
    </location>
</feature>
<feature type="compositionally biased region" description="Basic and acidic residues" evidence="1">
    <location>
        <begin position="511"/>
        <end position="534"/>
    </location>
</feature>
<accession>A0A3D8R9K9</accession>
<evidence type="ECO:0000313" key="3">
    <source>
        <dbReference type="EMBL" id="RDW70581.1"/>
    </source>
</evidence>
<feature type="region of interest" description="Disordered" evidence="1">
    <location>
        <begin position="503"/>
        <end position="534"/>
    </location>
</feature>
<keyword evidence="2" id="KW-0472">Membrane</keyword>
<feature type="compositionally biased region" description="Pro residues" evidence="1">
    <location>
        <begin position="392"/>
        <end position="401"/>
    </location>
</feature>
<feature type="region of interest" description="Disordered" evidence="1">
    <location>
        <begin position="162"/>
        <end position="215"/>
    </location>
</feature>
<evidence type="ECO:0000313" key="4">
    <source>
        <dbReference type="Proteomes" id="UP000256690"/>
    </source>
</evidence>
<comment type="caution">
    <text evidence="3">The sequence shown here is derived from an EMBL/GenBank/DDBJ whole genome shotgun (WGS) entry which is preliminary data.</text>
</comment>
<organism evidence="3 4">
    <name type="scientific">Aspergillus mulundensis</name>
    <dbReference type="NCBI Taxonomy" id="1810919"/>
    <lineage>
        <taxon>Eukaryota</taxon>
        <taxon>Fungi</taxon>
        <taxon>Dikarya</taxon>
        <taxon>Ascomycota</taxon>
        <taxon>Pezizomycotina</taxon>
        <taxon>Eurotiomycetes</taxon>
        <taxon>Eurotiomycetidae</taxon>
        <taxon>Eurotiales</taxon>
        <taxon>Aspergillaceae</taxon>
        <taxon>Aspergillus</taxon>
        <taxon>Aspergillus subgen. Nidulantes</taxon>
    </lineage>
</organism>
<keyword evidence="4" id="KW-1185">Reference proteome</keyword>
<evidence type="ECO:0000256" key="2">
    <source>
        <dbReference type="SAM" id="Phobius"/>
    </source>
</evidence>
<dbReference type="AlphaFoldDB" id="A0A3D8R9K9"/>
<reference evidence="3 4" key="1">
    <citation type="journal article" date="2018" name="IMA Fungus">
        <title>IMA Genome-F 9: Draft genome sequence of Annulohypoxylon stygium, Aspergillus mulundensis, Berkeleyomyces basicola (syn. Thielaviopsis basicola), Ceratocystis smalleyi, two Cercospora beticola strains, Coleophoma cylindrospora, Fusarium fracticaudum, Phialophora cf. hyalina, and Morchella septimelata.</title>
        <authorList>
            <person name="Wingfield B.D."/>
            <person name="Bills G.F."/>
            <person name="Dong Y."/>
            <person name="Huang W."/>
            <person name="Nel W.J."/>
            <person name="Swalarsk-Parry B.S."/>
            <person name="Vaghefi N."/>
            <person name="Wilken P.M."/>
            <person name="An Z."/>
            <person name="de Beer Z.W."/>
            <person name="De Vos L."/>
            <person name="Chen L."/>
            <person name="Duong T.A."/>
            <person name="Gao Y."/>
            <person name="Hammerbacher A."/>
            <person name="Kikkert J.R."/>
            <person name="Li Y."/>
            <person name="Li H."/>
            <person name="Li K."/>
            <person name="Li Q."/>
            <person name="Liu X."/>
            <person name="Ma X."/>
            <person name="Naidoo K."/>
            <person name="Pethybridge S.J."/>
            <person name="Sun J."/>
            <person name="Steenkamp E.T."/>
            <person name="van der Nest M.A."/>
            <person name="van Wyk S."/>
            <person name="Wingfield M.J."/>
            <person name="Xiong C."/>
            <person name="Yue Q."/>
            <person name="Zhang X."/>
        </authorList>
    </citation>
    <scope>NUCLEOTIDE SEQUENCE [LARGE SCALE GENOMIC DNA]</scope>
    <source>
        <strain evidence="3 4">DSM 5745</strain>
    </source>
</reference>
<dbReference type="Proteomes" id="UP000256690">
    <property type="component" value="Unassembled WGS sequence"/>
</dbReference>
<feature type="region of interest" description="Disordered" evidence="1">
    <location>
        <begin position="279"/>
        <end position="316"/>
    </location>
</feature>
<feature type="transmembrane region" description="Helical" evidence="2">
    <location>
        <begin position="95"/>
        <end position="121"/>
    </location>
</feature>
<keyword evidence="2" id="KW-1133">Transmembrane helix</keyword>
<dbReference type="RefSeq" id="XP_026601112.1">
    <property type="nucleotide sequence ID" value="XM_026750108.1"/>
</dbReference>
<dbReference type="GeneID" id="38118462"/>
<dbReference type="EMBL" id="PVWQ01000010">
    <property type="protein sequence ID" value="RDW70581.1"/>
    <property type="molecule type" value="Genomic_DNA"/>
</dbReference>
<feature type="compositionally biased region" description="Polar residues" evidence="1">
    <location>
        <begin position="430"/>
        <end position="445"/>
    </location>
</feature>
<feature type="compositionally biased region" description="Polar residues" evidence="1">
    <location>
        <begin position="170"/>
        <end position="205"/>
    </location>
</feature>
<feature type="region of interest" description="Disordered" evidence="1">
    <location>
        <begin position="233"/>
        <end position="267"/>
    </location>
</feature>
<feature type="region of interest" description="Disordered" evidence="1">
    <location>
        <begin position="329"/>
        <end position="445"/>
    </location>
</feature>
<protein>
    <submittedName>
        <fullName evidence="3">Uncharacterized protein</fullName>
    </submittedName>
</protein>
<keyword evidence="2" id="KW-0812">Transmembrane</keyword>